<reference evidence="3 4" key="1">
    <citation type="journal article" date="2011" name="J. Gen. Virol.">
        <title>Re-evaluation of the genome sequence of guinea pig cytomegalovirus.</title>
        <authorList>
            <person name="Kanai K."/>
            <person name="Yamada S."/>
            <person name="Yamamoto Y."/>
            <person name="Fukui Y."/>
            <person name="Kurane I."/>
            <person name="Inoue N."/>
        </authorList>
    </citation>
    <scope>NUCLEOTIDE SEQUENCE [LARGE SCALE GENOMIC DNA]</scope>
    <source>
        <strain evidence="3">22122</strain>
    </source>
</reference>
<feature type="compositionally biased region" description="Acidic residues" evidence="1">
    <location>
        <begin position="159"/>
        <end position="173"/>
    </location>
</feature>
<dbReference type="RefSeq" id="YP_007417791.1">
    <property type="nucleotide sequence ID" value="NC_020231.1"/>
</dbReference>
<feature type="compositionally biased region" description="Gly residues" evidence="1">
    <location>
        <begin position="229"/>
        <end position="247"/>
    </location>
</feature>
<keyword evidence="5" id="KW-1185">Reference proteome</keyword>
<proteinExistence type="predicted"/>
<feature type="region of interest" description="Disordered" evidence="1">
    <location>
        <begin position="148"/>
        <end position="283"/>
    </location>
</feature>
<feature type="compositionally biased region" description="Polar residues" evidence="1">
    <location>
        <begin position="189"/>
        <end position="205"/>
    </location>
</feature>
<sequence length="283" mass="28554">MPAASDRHAAGTAGAAELADAFLPPPPPPPPPRRRRRCSPGRPVGAAVVVSVVVALVPDVTIVSADGNAAPDTESATPRVSTGLPIIAPVGTPRSREKNCDPRAPSRGGGGPKRSNSCRCWSGRVPHDSPYTVPRSIWPETCRFIAQKGGTDVGGQGESADEDNDDADDEDDNASPTKDTGGAGCGRTQPRSVGSGHINNLSVANTDPGLTPAATAEYDAAKPHLIGPETGGDGDGGDAVGGVLGRDGGGEHLVTSANDSPDSASRTSSLALSLSPPAEFILD</sequence>
<evidence type="ECO:0000256" key="1">
    <source>
        <dbReference type="SAM" id="MobiDB-lite"/>
    </source>
</evidence>
<dbReference type="GeneID" id="14536618"/>
<evidence type="ECO:0000313" key="4">
    <source>
        <dbReference type="Proteomes" id="UP000102041"/>
    </source>
</evidence>
<name>B7TPT3_GPCMV</name>
<feature type="region of interest" description="Disordered" evidence="1">
    <location>
        <begin position="1"/>
        <end position="41"/>
    </location>
</feature>
<feature type="compositionally biased region" description="Low complexity" evidence="1">
    <location>
        <begin position="263"/>
        <end position="283"/>
    </location>
</feature>
<organismHost>
    <name type="scientific">Cavia porcellus</name>
    <name type="common">Guinea pig</name>
    <dbReference type="NCBI Taxonomy" id="10141"/>
</organismHost>
<evidence type="ECO:0000313" key="5">
    <source>
        <dbReference type="Proteomes" id="UP000132784"/>
    </source>
</evidence>
<accession>B7TPT3</accession>
<dbReference type="EMBL" id="KC503762">
    <property type="protein sequence ID" value="AGE11495.1"/>
    <property type="molecule type" value="Genomic_DNA"/>
</dbReference>
<evidence type="ECO:0000313" key="3">
    <source>
        <dbReference type="EMBL" id="BAJ78485.1"/>
    </source>
</evidence>
<protein>
    <submittedName>
        <fullName evidence="2 3">Gp2</fullName>
    </submittedName>
</protein>
<dbReference type="KEGG" id="vg:14536618"/>
<gene>
    <name evidence="3" type="primary">gp2</name>
</gene>
<dbReference type="EMBL" id="AB592928">
    <property type="protein sequence ID" value="BAJ78485.1"/>
    <property type="molecule type" value="Genomic_DNA"/>
</dbReference>
<feature type="region of interest" description="Disordered" evidence="1">
    <location>
        <begin position="65"/>
        <end position="135"/>
    </location>
</feature>
<dbReference type="Proteomes" id="UP000132784">
    <property type="component" value="Segment"/>
</dbReference>
<reference evidence="2 5" key="2">
    <citation type="journal article" date="2013" name="Genome Announc.">
        <title>Complete genome sequence of pathogenic Guinea pig cytomegalovirus from salivary gland homogenates of infected animals.</title>
        <authorList>
            <person name="Yang D."/>
            <person name="Tamburro K."/>
            <person name="Dittmer D."/>
            <person name="Cui X."/>
            <person name="McVoy M.A."/>
            <person name="Hernandez-Alvarado N."/>
            <person name="Schleiss M.R."/>
        </authorList>
    </citation>
    <scope>NUCLEOTIDE SEQUENCE [LARGE SCALE GENOMIC DNA]</scope>
    <source>
        <strain evidence="2">21222</strain>
    </source>
</reference>
<dbReference type="Proteomes" id="UP000102041">
    <property type="component" value="Segment"/>
</dbReference>
<feature type="compositionally biased region" description="Low complexity" evidence="1">
    <location>
        <begin position="10"/>
        <end position="21"/>
    </location>
</feature>
<evidence type="ECO:0000313" key="2">
    <source>
        <dbReference type="EMBL" id="AGE11495.1"/>
    </source>
</evidence>
<organism evidence="3 4">
    <name type="scientific">Guinea pig cytomegalovirus (strain 22122)</name>
    <name type="common">GPCMV</name>
    <dbReference type="NCBI Taxonomy" id="103920"/>
    <lineage>
        <taxon>Viruses</taxon>
        <taxon>Duplodnaviria</taxon>
        <taxon>Heunggongvirae</taxon>
        <taxon>Peploviricota</taxon>
        <taxon>Herviviricetes</taxon>
        <taxon>Herpesvirales</taxon>
        <taxon>Orthoherpesviridae</taxon>
        <taxon>Betaherpesvirinae</taxon>
        <taxon>Quwivirus</taxon>
        <taxon>Quwivirus caviidbeta2</taxon>
    </lineage>
</organism>